<dbReference type="Gene3D" id="3.60.10.10">
    <property type="entry name" value="Endonuclease/exonuclease/phosphatase"/>
    <property type="match status" value="1"/>
</dbReference>
<dbReference type="InterPro" id="IPR043502">
    <property type="entry name" value="DNA/RNA_pol_sf"/>
</dbReference>
<dbReference type="Pfam" id="PF00078">
    <property type="entry name" value="RVT_1"/>
    <property type="match status" value="1"/>
</dbReference>
<dbReference type="SUPFAM" id="SSF56672">
    <property type="entry name" value="DNA/RNA polymerases"/>
    <property type="match status" value="1"/>
</dbReference>
<feature type="domain" description="Reverse transcriptase" evidence="1">
    <location>
        <begin position="322"/>
        <end position="601"/>
    </location>
</feature>
<dbReference type="SUPFAM" id="SSF56219">
    <property type="entry name" value="DNase I-like"/>
    <property type="match status" value="1"/>
</dbReference>
<name>A0AAV2CGP2_9ROSI</name>
<dbReference type="InterPro" id="IPR036691">
    <property type="entry name" value="Endo/exonu/phosph_ase_sf"/>
</dbReference>
<protein>
    <recommendedName>
        <fullName evidence="1">Reverse transcriptase domain-containing protein</fullName>
    </recommendedName>
</protein>
<dbReference type="Proteomes" id="UP001497516">
    <property type="component" value="Chromosome 1"/>
</dbReference>
<proteinExistence type="predicted"/>
<dbReference type="InterPro" id="IPR000477">
    <property type="entry name" value="RT_dom"/>
</dbReference>
<gene>
    <name evidence="2" type="ORF">LTRI10_LOCUS2932</name>
</gene>
<reference evidence="2 3" key="1">
    <citation type="submission" date="2024-04" db="EMBL/GenBank/DDBJ databases">
        <authorList>
            <person name="Fracassetti M."/>
        </authorList>
    </citation>
    <scope>NUCLEOTIDE SEQUENCE [LARGE SCALE GENOMIC DNA]</scope>
</reference>
<dbReference type="PANTHER" id="PTHR33116:SF78">
    <property type="entry name" value="OS12G0587133 PROTEIN"/>
    <property type="match status" value="1"/>
</dbReference>
<dbReference type="PROSITE" id="PS50878">
    <property type="entry name" value="RT_POL"/>
    <property type="match status" value="1"/>
</dbReference>
<dbReference type="PANTHER" id="PTHR33116">
    <property type="entry name" value="REVERSE TRANSCRIPTASE ZINC-BINDING DOMAIN-CONTAINING PROTEIN-RELATED-RELATED"/>
    <property type="match status" value="1"/>
</dbReference>
<organism evidence="2 3">
    <name type="scientific">Linum trigynum</name>
    <dbReference type="NCBI Taxonomy" id="586398"/>
    <lineage>
        <taxon>Eukaryota</taxon>
        <taxon>Viridiplantae</taxon>
        <taxon>Streptophyta</taxon>
        <taxon>Embryophyta</taxon>
        <taxon>Tracheophyta</taxon>
        <taxon>Spermatophyta</taxon>
        <taxon>Magnoliopsida</taxon>
        <taxon>eudicotyledons</taxon>
        <taxon>Gunneridae</taxon>
        <taxon>Pentapetalae</taxon>
        <taxon>rosids</taxon>
        <taxon>fabids</taxon>
        <taxon>Malpighiales</taxon>
        <taxon>Linaceae</taxon>
        <taxon>Linum</taxon>
    </lineage>
</organism>
<evidence type="ECO:0000313" key="2">
    <source>
        <dbReference type="EMBL" id="CAL1355157.1"/>
    </source>
</evidence>
<sequence length="755" mass="85964">MNSFNSFIEDNDLLDLPISGCRFTWSLGANSNSQSRIDRILISPSFDTLYPDCRLLGLEKVESDHSPLLLLQWGGNKKLNRPWRFENMWLEDVRFFIGLTSWYSNSLQGSGAVFCFCMRLKDLKQNIKVWNRDVFGNIHIKVDRLLKEIKGLSLIKESRPLSDFEAEDLIEKILDLEKALSLQEISWRQKSREVWLKLGDQNSGFFHKMASFRRKMNFIWRIKINDTTVEGMDNIAQGVVEFYSNLFLEEYQTRPFPSNYNPPCLNSAESASLEKPFTEEEIWECLSDSDGTKAPGPDGFSFEFYKRCWNFVKTDVLNCFSEFFATGRLPKIATHSFICLVPKKGATEDIKDLRPIGLMGSVNKLICKVLSKRLGQVLPAVVSVSQHASVRGRQISEAGLIANELVDSRRRSKKPSLLIKLDIEKAFDNVSWSCLFTVLARLGFKEKWRQWILGAVCSPTISVLINGESKGFFTAHKGLRQGDPSSPGLFVLVMDILSFMLSKLKEDGKIKGFFMNEEEQRGEVTHLLFADDTLIFCDASPDQILHITVTLACFQAVTGLKINLDKTVIYTVGDVPEPEFFANILGCNWSSNPPKYLGYPLGAKLNVISFWYPILLNYKKKLESWSSRYLSAGGRLVLLKSVLSNLSGYYFSLFKAPKKVIEDMEKVQRKFLWSGFGDKRKTPLVEWRICKSNRNNGGLGIRDLATFNSAMLCKWLWKYGVNNNGWWRTLIDIKYSKGKSQWHTGGSRGGSSSSV</sequence>
<dbReference type="EMBL" id="OZ034813">
    <property type="protein sequence ID" value="CAL1355157.1"/>
    <property type="molecule type" value="Genomic_DNA"/>
</dbReference>
<accession>A0AAV2CGP2</accession>
<evidence type="ECO:0000313" key="3">
    <source>
        <dbReference type="Proteomes" id="UP001497516"/>
    </source>
</evidence>
<keyword evidence="3" id="KW-1185">Reference proteome</keyword>
<dbReference type="AlphaFoldDB" id="A0AAV2CGP2"/>
<dbReference type="CDD" id="cd01650">
    <property type="entry name" value="RT_nLTR_like"/>
    <property type="match status" value="1"/>
</dbReference>
<evidence type="ECO:0000259" key="1">
    <source>
        <dbReference type="PROSITE" id="PS50878"/>
    </source>
</evidence>